<keyword evidence="1" id="KW-0378">Hydrolase</keyword>
<sequence length="212" mass="22606">MTSRHESTPIRRGLQGAPVLMAALLGLVMIALAVGGPAGPPQPPAWAAAARAADHSGPLLPRSAPLRVRIPAIGVQAPLAHLGLNPDASLQVPPAGRPDLAGWYRGGPAPGERGPAVIVGHVDSPRGPAVFYDLGRLRPHDRIEVDRADGRVAVFTVESIERVPKERFPTERVYGPLDHAGLRLITCGGRFDRARRGYRDNVIVYAHQTAVR</sequence>
<dbReference type="KEGG" id="tcu:Tcur_2368"/>
<gene>
    <name evidence="2" type="ordered locus">Tcur_2368</name>
</gene>
<dbReference type="EMBL" id="CP001738">
    <property type="protein sequence ID" value="ACY97933.1"/>
    <property type="molecule type" value="Genomic_DNA"/>
</dbReference>
<organism evidence="2 3">
    <name type="scientific">Thermomonospora curvata (strain ATCC 19995 / DSM 43183 / JCM 3096 / KCTC 9072 / NBRC 15933 / NCIMB 10081 / Henssen B9)</name>
    <dbReference type="NCBI Taxonomy" id="471852"/>
    <lineage>
        <taxon>Bacteria</taxon>
        <taxon>Bacillati</taxon>
        <taxon>Actinomycetota</taxon>
        <taxon>Actinomycetes</taxon>
        <taxon>Streptosporangiales</taxon>
        <taxon>Thermomonosporaceae</taxon>
        <taxon>Thermomonospora</taxon>
    </lineage>
</organism>
<protein>
    <submittedName>
        <fullName evidence="2">Peptidase C60 sortase A and B</fullName>
    </submittedName>
</protein>
<dbReference type="Gene3D" id="2.40.260.10">
    <property type="entry name" value="Sortase"/>
    <property type="match status" value="1"/>
</dbReference>
<dbReference type="GO" id="GO:0016787">
    <property type="term" value="F:hydrolase activity"/>
    <property type="evidence" value="ECO:0007669"/>
    <property type="project" value="UniProtKB-KW"/>
</dbReference>
<dbReference type="Pfam" id="PF04203">
    <property type="entry name" value="Sortase"/>
    <property type="match status" value="1"/>
</dbReference>
<dbReference type="InterPro" id="IPR005754">
    <property type="entry name" value="Sortase"/>
</dbReference>
<dbReference type="eggNOG" id="COG3764">
    <property type="taxonomic scope" value="Bacteria"/>
</dbReference>
<dbReference type="AlphaFoldDB" id="D1A2Y5"/>
<dbReference type="HOGENOM" id="CLU_062592_5_2_11"/>
<evidence type="ECO:0000313" key="3">
    <source>
        <dbReference type="Proteomes" id="UP000001918"/>
    </source>
</evidence>
<evidence type="ECO:0000256" key="1">
    <source>
        <dbReference type="ARBA" id="ARBA00022801"/>
    </source>
</evidence>
<dbReference type="RefSeq" id="WP_012852717.1">
    <property type="nucleotide sequence ID" value="NC_013510.1"/>
</dbReference>
<dbReference type="SUPFAM" id="SSF63817">
    <property type="entry name" value="Sortase"/>
    <property type="match status" value="1"/>
</dbReference>
<proteinExistence type="predicted"/>
<dbReference type="Proteomes" id="UP000001918">
    <property type="component" value="Chromosome"/>
</dbReference>
<name>D1A2Y5_THECD</name>
<dbReference type="InterPro" id="IPR042001">
    <property type="entry name" value="Sortase_F"/>
</dbReference>
<reference evidence="2 3" key="1">
    <citation type="journal article" date="2011" name="Stand. Genomic Sci.">
        <title>Complete genome sequence of Thermomonospora curvata type strain (B9).</title>
        <authorList>
            <person name="Chertkov O."/>
            <person name="Sikorski J."/>
            <person name="Nolan M."/>
            <person name="Lapidus A."/>
            <person name="Lucas S."/>
            <person name="Del Rio T.G."/>
            <person name="Tice H."/>
            <person name="Cheng J.F."/>
            <person name="Goodwin L."/>
            <person name="Pitluck S."/>
            <person name="Liolios K."/>
            <person name="Ivanova N."/>
            <person name="Mavromatis K."/>
            <person name="Mikhailova N."/>
            <person name="Ovchinnikova G."/>
            <person name="Pati A."/>
            <person name="Chen A."/>
            <person name="Palaniappan K."/>
            <person name="Djao O.D."/>
            <person name="Land M."/>
            <person name="Hauser L."/>
            <person name="Chang Y.J."/>
            <person name="Jeffries C.D."/>
            <person name="Brettin T."/>
            <person name="Han C."/>
            <person name="Detter J.C."/>
            <person name="Rohde M."/>
            <person name="Goker M."/>
            <person name="Woyke T."/>
            <person name="Bristow J."/>
            <person name="Eisen J.A."/>
            <person name="Markowitz V."/>
            <person name="Hugenholtz P."/>
            <person name="Klenk H.P."/>
            <person name="Kyrpides N.C."/>
        </authorList>
    </citation>
    <scope>NUCLEOTIDE SEQUENCE [LARGE SCALE GENOMIC DNA]</scope>
    <source>
        <strain evidence="3">ATCC 19995 / DSM 43183 / JCM 3096 / KCTC 9072 / NBRC 15933 / NCIMB 10081 / Henssen B9</strain>
    </source>
</reference>
<keyword evidence="3" id="KW-1185">Reference proteome</keyword>
<dbReference type="NCBIfam" id="NF033748">
    <property type="entry name" value="class_F_sortase"/>
    <property type="match status" value="1"/>
</dbReference>
<dbReference type="CDD" id="cd05829">
    <property type="entry name" value="Sortase_F"/>
    <property type="match status" value="1"/>
</dbReference>
<dbReference type="InterPro" id="IPR023365">
    <property type="entry name" value="Sortase_dom-sf"/>
</dbReference>
<dbReference type="STRING" id="471852.Tcur_2368"/>
<dbReference type="OrthoDB" id="525039at2"/>
<evidence type="ECO:0000313" key="2">
    <source>
        <dbReference type="EMBL" id="ACY97933.1"/>
    </source>
</evidence>
<accession>D1A2Y5</accession>